<sequence length="67" mass="7687">MPADVLRDRLQHEAFVLSDGQLRYEVDRIIQYVTQGAPSADQFFSLARENRRGTRLELTVPDRLPSA</sequence>
<evidence type="ECO:0000313" key="2">
    <source>
        <dbReference type="Proteomes" id="UP000619355"/>
    </source>
</evidence>
<evidence type="ECO:0000313" key="1">
    <source>
        <dbReference type="EMBL" id="GHG76301.1"/>
    </source>
</evidence>
<keyword evidence="2" id="KW-1185">Reference proteome</keyword>
<reference evidence="2" key="1">
    <citation type="journal article" date="2019" name="Int. J. Syst. Evol. Microbiol.">
        <title>The Global Catalogue of Microorganisms (GCM) 10K type strain sequencing project: providing services to taxonomists for standard genome sequencing and annotation.</title>
        <authorList>
            <consortium name="The Broad Institute Genomics Platform"/>
            <consortium name="The Broad Institute Genome Sequencing Center for Infectious Disease"/>
            <person name="Wu L."/>
            <person name="Ma J."/>
        </authorList>
    </citation>
    <scope>NUCLEOTIDE SEQUENCE [LARGE SCALE GENOMIC DNA]</scope>
    <source>
        <strain evidence="2">JCM 4253</strain>
    </source>
</reference>
<dbReference type="Proteomes" id="UP000619355">
    <property type="component" value="Unassembled WGS sequence"/>
</dbReference>
<proteinExistence type="predicted"/>
<accession>A0A919F3E9</accession>
<dbReference type="EMBL" id="BNBF01000041">
    <property type="protein sequence ID" value="GHG76301.1"/>
    <property type="molecule type" value="Genomic_DNA"/>
</dbReference>
<organism evidence="1 2">
    <name type="scientific">Streptomyces capoamus</name>
    <dbReference type="NCBI Taxonomy" id="68183"/>
    <lineage>
        <taxon>Bacteria</taxon>
        <taxon>Bacillati</taxon>
        <taxon>Actinomycetota</taxon>
        <taxon>Actinomycetes</taxon>
        <taxon>Kitasatosporales</taxon>
        <taxon>Streptomycetaceae</taxon>
        <taxon>Streptomyces</taxon>
    </lineage>
</organism>
<dbReference type="AlphaFoldDB" id="A0A919F3E9"/>
<gene>
    <name evidence="1" type="ORF">GCM10018980_74130</name>
</gene>
<name>A0A919F3E9_9ACTN</name>
<dbReference type="RefSeq" id="WP_189986576.1">
    <property type="nucleotide sequence ID" value="NZ_BNBF01000041.1"/>
</dbReference>
<protein>
    <submittedName>
        <fullName evidence="1">Uncharacterized protein</fullName>
    </submittedName>
</protein>
<comment type="caution">
    <text evidence="1">The sequence shown here is derived from an EMBL/GenBank/DDBJ whole genome shotgun (WGS) entry which is preliminary data.</text>
</comment>